<dbReference type="SUPFAM" id="SSF54966">
    <property type="entry name" value="RuBisCO, large subunit, small (N-terminal) domain"/>
    <property type="match status" value="1"/>
</dbReference>
<gene>
    <name evidence="7" type="ORF">DU478_01215</name>
</gene>
<dbReference type="PROSITE" id="PS00157">
    <property type="entry name" value="RUBISCO_LARGE"/>
    <property type="match status" value="1"/>
</dbReference>
<evidence type="ECO:0000313" key="7">
    <source>
        <dbReference type="EMBL" id="RDD68117.1"/>
    </source>
</evidence>
<reference evidence="7 8" key="1">
    <citation type="submission" date="2018-07" db="EMBL/GenBank/DDBJ databases">
        <title>Thalassococcus profundi sp. nov., a marine bacterium isolated from deep seawater of Okinawa Trough.</title>
        <authorList>
            <person name="Yu M."/>
        </authorList>
    </citation>
    <scope>NUCLEOTIDE SEQUENCE [LARGE SCALE GENOMIC DNA]</scope>
    <source>
        <strain evidence="7 8">WRAS1</strain>
    </source>
</reference>
<dbReference type="CDD" id="cd08207">
    <property type="entry name" value="RLP_NonPhot"/>
    <property type="match status" value="1"/>
</dbReference>
<evidence type="ECO:0000259" key="6">
    <source>
        <dbReference type="Pfam" id="PF02788"/>
    </source>
</evidence>
<dbReference type="RefSeq" id="WP_114509096.1">
    <property type="nucleotide sequence ID" value="NZ_QPMK01000001.1"/>
</dbReference>
<evidence type="ECO:0000259" key="5">
    <source>
        <dbReference type="Pfam" id="PF00016"/>
    </source>
</evidence>
<feature type="domain" description="Ribulose bisphosphate carboxylase large subunit ferrodoxin-like N-terminal" evidence="6">
    <location>
        <begin position="8"/>
        <end position="122"/>
    </location>
</feature>
<dbReference type="AlphaFoldDB" id="A0A369TVC0"/>
<proteinExistence type="inferred from homology"/>
<evidence type="ECO:0000256" key="3">
    <source>
        <dbReference type="ARBA" id="ARBA00022842"/>
    </source>
</evidence>
<dbReference type="OrthoDB" id="9764279at2"/>
<keyword evidence="3" id="KW-0460">Magnesium</keyword>
<dbReference type="PANTHER" id="PTHR42704:SF17">
    <property type="entry name" value="RIBULOSE BISPHOSPHATE CARBOXYLASE LARGE CHAIN"/>
    <property type="match status" value="1"/>
</dbReference>
<protein>
    <submittedName>
        <fullName evidence="7">Ribulose 1,5-bisphosphate carboxylase</fullName>
    </submittedName>
</protein>
<dbReference type="InterPro" id="IPR000685">
    <property type="entry name" value="RuBisCO_lsu_C"/>
</dbReference>
<comment type="cofactor">
    <cofactor evidence="1">
        <name>Mg(2+)</name>
        <dbReference type="ChEBI" id="CHEBI:18420"/>
    </cofactor>
</comment>
<dbReference type="GO" id="GO:0016984">
    <property type="term" value="F:ribulose-bisphosphate carboxylase activity"/>
    <property type="evidence" value="ECO:0007669"/>
    <property type="project" value="InterPro"/>
</dbReference>
<evidence type="ECO:0000256" key="1">
    <source>
        <dbReference type="ARBA" id="ARBA00001946"/>
    </source>
</evidence>
<dbReference type="Gene3D" id="3.20.20.110">
    <property type="entry name" value="Ribulose bisphosphate carboxylase, large subunit, C-terminal domain"/>
    <property type="match status" value="1"/>
</dbReference>
<keyword evidence="2" id="KW-0479">Metal-binding</keyword>
<dbReference type="InterPro" id="IPR020878">
    <property type="entry name" value="RuBisCo_large_chain_AS"/>
</dbReference>
<dbReference type="SFLD" id="SFLDS00014">
    <property type="entry name" value="RuBisCO"/>
    <property type="match status" value="1"/>
</dbReference>
<evidence type="ECO:0000313" key="8">
    <source>
        <dbReference type="Proteomes" id="UP000253977"/>
    </source>
</evidence>
<feature type="domain" description="Ribulose bisphosphate carboxylase large subunit C-terminal" evidence="5">
    <location>
        <begin position="133"/>
        <end position="414"/>
    </location>
</feature>
<dbReference type="GO" id="GO:0000287">
    <property type="term" value="F:magnesium ion binding"/>
    <property type="evidence" value="ECO:0007669"/>
    <property type="project" value="InterPro"/>
</dbReference>
<dbReference type="EMBL" id="QPMK01000001">
    <property type="protein sequence ID" value="RDD68117.1"/>
    <property type="molecule type" value="Genomic_DNA"/>
</dbReference>
<comment type="caution">
    <text evidence="7">The sequence shown here is derived from an EMBL/GenBank/DDBJ whole genome shotgun (WGS) entry which is preliminary data.</text>
</comment>
<dbReference type="Pfam" id="PF02788">
    <property type="entry name" value="RuBisCO_large_N"/>
    <property type="match status" value="1"/>
</dbReference>
<name>A0A369TVC0_9RHOB</name>
<dbReference type="SUPFAM" id="SSF51649">
    <property type="entry name" value="RuBisCo, C-terminal domain"/>
    <property type="match status" value="1"/>
</dbReference>
<keyword evidence="8" id="KW-1185">Reference proteome</keyword>
<dbReference type="Proteomes" id="UP000253977">
    <property type="component" value="Unassembled WGS sequence"/>
</dbReference>
<organism evidence="7 8">
    <name type="scientific">Thalassococcus profundi</name>
    <dbReference type="NCBI Taxonomy" id="2282382"/>
    <lineage>
        <taxon>Bacteria</taxon>
        <taxon>Pseudomonadati</taxon>
        <taxon>Pseudomonadota</taxon>
        <taxon>Alphaproteobacteria</taxon>
        <taxon>Rhodobacterales</taxon>
        <taxon>Roseobacteraceae</taxon>
        <taxon>Thalassococcus</taxon>
    </lineage>
</organism>
<dbReference type="SFLD" id="SFLDG00301">
    <property type="entry name" value="RuBisCO-like_proteins"/>
    <property type="match status" value="1"/>
</dbReference>
<evidence type="ECO:0000256" key="4">
    <source>
        <dbReference type="RuleBase" id="RU003834"/>
    </source>
</evidence>
<sequence>MTNRIRATYEIESPVGVQQAAEVLAGEQSTGTFVRLAAETDELRDRSAARIEHCVVTGESPTPSLPCRITADRYERGQVTISWPIATMGPSLPNILATVAGNLFELAELSAIRLLDLHLPREVIEANPGPRFGIAGTRDLMGVPEGPMIGTIIKPSVGLSAAETASLVRDLAEAGIDFIKDDELQSNGPACPLEDRANEVMAVLNAHADRTGKKVMYAFNITGEIDEMSRRLDLLEELGATCAMVSLQSLGLVGLRALRERSPLPVHGHRNGWGLLSRSPHIGISFPAMQKLWRLAGADHLHVNGIGNKFTESDEIVAEAARAVQTRVSDEGPAFTALPVFSSGQTAWQVAPSAEALGNEDFLFCAGGGIMSHPDGPAAGIRSLRQAAEAYRLGRTVESHATERPELLSALTAFKRK</sequence>
<dbReference type="Gene3D" id="3.30.70.150">
    <property type="entry name" value="RuBisCO large subunit, N-terminal domain"/>
    <property type="match status" value="1"/>
</dbReference>
<dbReference type="InterPro" id="IPR036422">
    <property type="entry name" value="RuBisCO_lsu_N_sf"/>
</dbReference>
<accession>A0A369TVC0</accession>
<dbReference type="GO" id="GO:0015977">
    <property type="term" value="P:carbon fixation"/>
    <property type="evidence" value="ECO:0007669"/>
    <property type="project" value="InterPro"/>
</dbReference>
<comment type="similarity">
    <text evidence="4">Belongs to the RuBisCO large chain family.</text>
</comment>
<dbReference type="InterPro" id="IPR036376">
    <property type="entry name" value="RuBisCO_lsu_C_sf"/>
</dbReference>
<dbReference type="Pfam" id="PF00016">
    <property type="entry name" value="RuBisCO_large"/>
    <property type="match status" value="1"/>
</dbReference>
<dbReference type="PANTHER" id="PTHR42704">
    <property type="entry name" value="RIBULOSE BISPHOSPHATE CARBOXYLASE"/>
    <property type="match status" value="1"/>
</dbReference>
<evidence type="ECO:0000256" key="2">
    <source>
        <dbReference type="ARBA" id="ARBA00022723"/>
    </source>
</evidence>
<dbReference type="InterPro" id="IPR017443">
    <property type="entry name" value="RuBisCO_lsu_fd_N"/>
</dbReference>
<dbReference type="InterPro" id="IPR033966">
    <property type="entry name" value="RuBisCO"/>
</dbReference>